<gene>
    <name evidence="14" type="ORF">CTOB1V02_LOCUS8020</name>
</gene>
<evidence type="ECO:0000256" key="9">
    <source>
        <dbReference type="ARBA" id="ARBA00023242"/>
    </source>
</evidence>
<dbReference type="InterPro" id="IPR033771">
    <property type="entry name" value="Rrp44_CSD1"/>
</dbReference>
<feature type="domain" description="RNB" evidence="13">
    <location>
        <begin position="664"/>
        <end position="991"/>
    </location>
</feature>
<evidence type="ECO:0000256" key="10">
    <source>
        <dbReference type="ARBA" id="ARBA00077221"/>
    </source>
</evidence>
<dbReference type="Pfam" id="PF00773">
    <property type="entry name" value="RNB"/>
    <property type="match status" value="1"/>
</dbReference>
<dbReference type="GO" id="GO:0000177">
    <property type="term" value="C:cytoplasmic exosome (RNase complex)"/>
    <property type="evidence" value="ECO:0007669"/>
    <property type="project" value="TreeGrafter"/>
</dbReference>
<evidence type="ECO:0000256" key="4">
    <source>
        <dbReference type="ARBA" id="ARBA00022722"/>
    </source>
</evidence>
<comment type="similarity">
    <text evidence="2">Belongs to the RNR ribonuclease family.</text>
</comment>
<dbReference type="GO" id="GO:0004519">
    <property type="term" value="F:endonuclease activity"/>
    <property type="evidence" value="ECO:0007669"/>
    <property type="project" value="TreeGrafter"/>
</dbReference>
<dbReference type="InterPro" id="IPR012340">
    <property type="entry name" value="NA-bd_OB-fold"/>
</dbReference>
<accession>A0A7R8ZQ91</accession>
<organism evidence="14">
    <name type="scientific">Cyprideis torosa</name>
    <dbReference type="NCBI Taxonomy" id="163714"/>
    <lineage>
        <taxon>Eukaryota</taxon>
        <taxon>Metazoa</taxon>
        <taxon>Ecdysozoa</taxon>
        <taxon>Arthropoda</taxon>
        <taxon>Crustacea</taxon>
        <taxon>Oligostraca</taxon>
        <taxon>Ostracoda</taxon>
        <taxon>Podocopa</taxon>
        <taxon>Podocopida</taxon>
        <taxon>Cytherocopina</taxon>
        <taxon>Cytheroidea</taxon>
        <taxon>Cytherideidae</taxon>
        <taxon>Cyprideis</taxon>
    </lineage>
</organism>
<feature type="region of interest" description="Disordered" evidence="12">
    <location>
        <begin position="1198"/>
        <end position="1227"/>
    </location>
</feature>
<keyword evidence="8" id="KW-0694">RNA-binding</keyword>
<dbReference type="Pfam" id="PF17849">
    <property type="entry name" value="OB_Dis3"/>
    <property type="match status" value="1"/>
</dbReference>
<evidence type="ECO:0000313" key="14">
    <source>
        <dbReference type="EMBL" id="CAD7230158.1"/>
    </source>
</evidence>
<dbReference type="PANTHER" id="PTHR23355">
    <property type="entry name" value="RIBONUCLEASE"/>
    <property type="match status" value="1"/>
</dbReference>
<dbReference type="Gene3D" id="3.40.50.1010">
    <property type="entry name" value="5'-nuclease"/>
    <property type="match status" value="1"/>
</dbReference>
<dbReference type="SMART" id="SM00955">
    <property type="entry name" value="RNB"/>
    <property type="match status" value="1"/>
</dbReference>
<dbReference type="InterPro" id="IPR001900">
    <property type="entry name" value="RNase_II/R"/>
</dbReference>
<keyword evidence="5" id="KW-0378">Hydrolase</keyword>
<dbReference type="FunFam" id="2.40.50.700:FF:000001">
    <property type="entry name" value="Exosome complex exonuclease exoribonuclease (Rrp44)"/>
    <property type="match status" value="1"/>
</dbReference>
<dbReference type="GO" id="GO:0000176">
    <property type="term" value="C:nuclear exosome (RNase complex)"/>
    <property type="evidence" value="ECO:0007669"/>
    <property type="project" value="TreeGrafter"/>
</dbReference>
<keyword evidence="9" id="KW-0539">Nucleus</keyword>
<reference evidence="14" key="1">
    <citation type="submission" date="2020-11" db="EMBL/GenBank/DDBJ databases">
        <authorList>
            <person name="Tran Van P."/>
        </authorList>
    </citation>
    <scope>NUCLEOTIDE SEQUENCE</scope>
</reference>
<feature type="non-terminal residue" evidence="14">
    <location>
        <position position="1"/>
    </location>
</feature>
<dbReference type="EMBL" id="OB662505">
    <property type="protein sequence ID" value="CAD7230158.1"/>
    <property type="molecule type" value="Genomic_DNA"/>
</dbReference>
<evidence type="ECO:0000256" key="6">
    <source>
        <dbReference type="ARBA" id="ARBA00022835"/>
    </source>
</evidence>
<keyword evidence="7" id="KW-0269">Exonuclease</keyword>
<evidence type="ECO:0000256" key="7">
    <source>
        <dbReference type="ARBA" id="ARBA00022839"/>
    </source>
</evidence>
<dbReference type="InterPro" id="IPR050180">
    <property type="entry name" value="RNR_Ribonuclease"/>
</dbReference>
<feature type="compositionally biased region" description="Pro residues" evidence="12">
    <location>
        <begin position="62"/>
        <end position="78"/>
    </location>
</feature>
<evidence type="ECO:0000256" key="12">
    <source>
        <dbReference type="SAM" id="MobiDB-lite"/>
    </source>
</evidence>
<keyword evidence="3" id="KW-0698">rRNA processing</keyword>
<feature type="compositionally biased region" description="Low complexity" evidence="12">
    <location>
        <begin position="12"/>
        <end position="30"/>
    </location>
</feature>
<dbReference type="InterPro" id="IPR041505">
    <property type="entry name" value="Dis3_CSD2"/>
</dbReference>
<dbReference type="AlphaFoldDB" id="A0A7R8ZQ91"/>
<dbReference type="Pfam" id="PF17216">
    <property type="entry name" value="Rrp44_CSD1"/>
    <property type="match status" value="1"/>
</dbReference>
<comment type="subcellular location">
    <subcellularLocation>
        <location evidence="1">Nucleus</location>
    </subcellularLocation>
</comment>
<protein>
    <recommendedName>
        <fullName evidence="10">Protein DIS3 homolog</fullName>
    </recommendedName>
    <alternativeName>
        <fullName evidence="11">Ribosomal RNA-processing protein 44</fullName>
    </alternativeName>
</protein>
<keyword evidence="4" id="KW-0540">Nuclease</keyword>
<evidence type="ECO:0000256" key="1">
    <source>
        <dbReference type="ARBA" id="ARBA00004123"/>
    </source>
</evidence>
<sequence>VPPGPAEAPTKAGAVPTAVGAAEGATGGAPTSPPPSSLGTPPHLRQPPITGGYGYGYHMEPPGGPPMSARPPPRPPTGPLSHAHTAPLGVNESGANTASEVDEDVLSVASVQSRLLLHLGFENPWRREAASERERAAEGRAACAGAGRGVLRSAGGDVAAARASEAKISSMRLRKQAVWHSTVKRHTQVARKVADLYHRDDIPCRAEGCASCRPFVEAEKVAHPLLLSSSLAPRTGASSVPSYLLLTPDAVLQGIDVLNDEAFHDIILLQTVLGMVRTASEATYRKLVDLVSDRDRRFVPFLNEFLIATAVEQPIGEGEARYKRRLIRSACAWLASHFAETLSHPVEVLVLLGEDDDCADDLKEALESVKNIRVETLRAFLESLPNGSALSDRLEEKSAMETSATDFSYPEHLSKREIREGVRSGRLRIGRFMGSRENYLEGFVLAEGAEEETGGAQGILVQGLMDLNRAISDDTVAIELYPEAEWRSESGWVEEDNALVLGEEEAETGGEEESVLVEEQGPEVAKVRLEGSTAKRRPTGRVVGIVQRKWREYCGVLEHDGTPNRNICLFRPAERRIPKIRVHSKHASELAGQKLMVSIDSWVRTSRYPSGHIVRSLGSIGDRKTENEVLLIEHDIPHSTFSSAVLECLPRMPWVITEEDRRVRWDLRDREICSVDPPGCTDIDDALHCRILDNGNVEVGVHIADVTHFIRPGTAIDQEAAMRGTTVYLVDNRIDMVPELLSSNLCSLLGKQERFAFSVLWEMKMEDAEVVSVKFGKSIISSRAALTYEAAQLRIDDASDQSELIRGLRRLNQLAKILKRKRLDAGALVLESSEVRFELDSVTREPLDVESKKMRETNSMVEEFMLLANSAVAQKIKDNFPLTAMLRKHPEPPQSNFEPVINAAKAQGFDLDPSSGKALASSLNLAVIPRQPYFNSLLRMLTTRSMMQAVYFAAGTDQDTRHYGLASEIYTHFTSPIRRGKGRMMKSWSPALEIYACIGADQRYPGMTDKDGVQKIANNLNYRHKMAQYAGRASVNLHTHLLFRGKTTAAEAYVFDLRRNAIQLSSVIVCFYEGGVRDVMFDEQDLVLRLPVSDGPQRPDDVSAGVSGCPDPAVFRYCLRLHFLAVSVFIPKYGLEERVMIPADLRESYVVDEVQRTVTIQGITLKCFQAIEVRISMDESNPNRMRLLVQLIEPNIPGLSVPTPPPEKRKESSEANGDSVATKKTRK</sequence>
<proteinExistence type="inferred from homology"/>
<dbReference type="PANTHER" id="PTHR23355:SF35">
    <property type="entry name" value="EXOSOME COMPLEX EXONUCLEASE RRP44"/>
    <property type="match status" value="1"/>
</dbReference>
<feature type="region of interest" description="Disordered" evidence="12">
    <location>
        <begin position="1"/>
        <end position="98"/>
    </location>
</feature>
<dbReference type="SUPFAM" id="SSF50249">
    <property type="entry name" value="Nucleic acid-binding proteins"/>
    <property type="match status" value="2"/>
</dbReference>
<evidence type="ECO:0000256" key="2">
    <source>
        <dbReference type="ARBA" id="ARBA00005785"/>
    </source>
</evidence>
<evidence type="ECO:0000256" key="11">
    <source>
        <dbReference type="ARBA" id="ARBA00077930"/>
    </source>
</evidence>
<dbReference type="OrthoDB" id="372421at2759"/>
<evidence type="ECO:0000259" key="13">
    <source>
        <dbReference type="SMART" id="SM00955"/>
    </source>
</evidence>
<dbReference type="GO" id="GO:0000175">
    <property type="term" value="F:3'-5'-RNA exonuclease activity"/>
    <property type="evidence" value="ECO:0007669"/>
    <property type="project" value="UniProtKB-ARBA"/>
</dbReference>
<dbReference type="GO" id="GO:0071031">
    <property type="term" value="P:nuclear mRNA surveillance of mRNA 3'-end processing"/>
    <property type="evidence" value="ECO:0007669"/>
    <property type="project" value="TreeGrafter"/>
</dbReference>
<keyword evidence="6" id="KW-0271">Exosome</keyword>
<name>A0A7R8ZQ91_9CRUS</name>
<dbReference type="GO" id="GO:0003723">
    <property type="term" value="F:RNA binding"/>
    <property type="evidence" value="ECO:0007669"/>
    <property type="project" value="UniProtKB-KW"/>
</dbReference>
<evidence type="ECO:0000256" key="3">
    <source>
        <dbReference type="ARBA" id="ARBA00022552"/>
    </source>
</evidence>
<dbReference type="GO" id="GO:0006364">
    <property type="term" value="P:rRNA processing"/>
    <property type="evidence" value="ECO:0007669"/>
    <property type="project" value="UniProtKB-KW"/>
</dbReference>
<evidence type="ECO:0000256" key="8">
    <source>
        <dbReference type="ARBA" id="ARBA00022884"/>
    </source>
</evidence>
<dbReference type="GO" id="GO:0016075">
    <property type="term" value="P:rRNA catabolic process"/>
    <property type="evidence" value="ECO:0007669"/>
    <property type="project" value="TreeGrafter"/>
</dbReference>
<evidence type="ECO:0000256" key="5">
    <source>
        <dbReference type="ARBA" id="ARBA00022801"/>
    </source>
</evidence>
<dbReference type="Gene3D" id="2.40.50.690">
    <property type="match status" value="1"/>
</dbReference>
<dbReference type="Gene3D" id="2.40.50.700">
    <property type="match status" value="1"/>
</dbReference>